<organism evidence="12 13">
    <name type="scientific">Rheinheimera muenzenbergensis</name>
    <dbReference type="NCBI Taxonomy" id="1193628"/>
    <lineage>
        <taxon>Bacteria</taxon>
        <taxon>Pseudomonadati</taxon>
        <taxon>Pseudomonadota</taxon>
        <taxon>Gammaproteobacteria</taxon>
        <taxon>Chromatiales</taxon>
        <taxon>Chromatiaceae</taxon>
        <taxon>Rheinheimera</taxon>
    </lineage>
</organism>
<keyword evidence="8" id="KW-1133">Transmembrane helix</keyword>
<dbReference type="Gene3D" id="3.30.1150.10">
    <property type="match status" value="1"/>
</dbReference>
<dbReference type="EMBL" id="JALAAR010000008">
    <property type="protein sequence ID" value="MEH8017644.1"/>
    <property type="molecule type" value="Genomic_DNA"/>
</dbReference>
<evidence type="ECO:0000256" key="3">
    <source>
        <dbReference type="ARBA" id="ARBA00022448"/>
    </source>
</evidence>
<dbReference type="PROSITE" id="PS51257">
    <property type="entry name" value="PROKAR_LIPOPROTEIN"/>
    <property type="match status" value="1"/>
</dbReference>
<dbReference type="SUPFAM" id="SSF74653">
    <property type="entry name" value="TolA/TonB C-terminal domain"/>
    <property type="match status" value="1"/>
</dbReference>
<evidence type="ECO:0000256" key="1">
    <source>
        <dbReference type="ARBA" id="ARBA00004383"/>
    </source>
</evidence>
<evidence type="ECO:0000313" key="12">
    <source>
        <dbReference type="EMBL" id="MEH8017644.1"/>
    </source>
</evidence>
<dbReference type="InterPro" id="IPR006260">
    <property type="entry name" value="TonB/TolA_C"/>
</dbReference>
<evidence type="ECO:0000256" key="6">
    <source>
        <dbReference type="ARBA" id="ARBA00022692"/>
    </source>
</evidence>
<evidence type="ECO:0000256" key="7">
    <source>
        <dbReference type="ARBA" id="ARBA00022927"/>
    </source>
</evidence>
<keyword evidence="9" id="KW-0472">Membrane</keyword>
<comment type="similarity">
    <text evidence="2">Belongs to the TonB family.</text>
</comment>
<keyword evidence="4" id="KW-1003">Cell membrane</keyword>
<evidence type="ECO:0000256" key="9">
    <source>
        <dbReference type="ARBA" id="ARBA00023136"/>
    </source>
</evidence>
<evidence type="ECO:0000313" key="13">
    <source>
        <dbReference type="Proteomes" id="UP001375382"/>
    </source>
</evidence>
<dbReference type="PANTHER" id="PTHR33446">
    <property type="entry name" value="PROTEIN TONB-RELATED"/>
    <property type="match status" value="1"/>
</dbReference>
<reference evidence="12 13" key="1">
    <citation type="journal article" date="2023" name="Ecotoxicol. Environ. Saf.">
        <title>Mercury remediation potential of mercury-resistant strain Rheinheimera metallidurans sp. nov. isolated from a municipal waste dumping site.</title>
        <authorList>
            <person name="Yadav V."/>
            <person name="Manjhi A."/>
            <person name="Vadakedath N."/>
        </authorList>
    </citation>
    <scope>NUCLEOTIDE SEQUENCE [LARGE SCALE GENOMIC DNA]</scope>
    <source>
        <strain evidence="12 13">E-49</strain>
    </source>
</reference>
<dbReference type="Proteomes" id="UP001375382">
    <property type="component" value="Unassembled WGS sequence"/>
</dbReference>
<protein>
    <submittedName>
        <fullName evidence="12">Energy transducer TonB</fullName>
    </submittedName>
</protein>
<comment type="subcellular location">
    <subcellularLocation>
        <location evidence="1">Cell inner membrane</location>
        <topology evidence="1">Single-pass membrane protein</topology>
        <orientation evidence="1">Periplasmic side</orientation>
    </subcellularLocation>
</comment>
<dbReference type="InterPro" id="IPR051045">
    <property type="entry name" value="TonB-dependent_transducer"/>
</dbReference>
<sequence length="142" mass="15436">MKNSNLLVVAAILTVSACSTVNQSAGTGQLDLISNKEAVEKYWVVKRKVAPEYPADAGEKGISGCVEFTLLIDGDGKPQNLMVIKSFPGTTFNKKAYDALRKWQWTPGADNAQKQPVLTTIQLDFTTRKSANHAQAYSACKI</sequence>
<keyword evidence="6" id="KW-0812">Transmembrane</keyword>
<comment type="caution">
    <text evidence="12">The sequence shown here is derived from an EMBL/GenBank/DDBJ whole genome shotgun (WGS) entry which is preliminary data.</text>
</comment>
<name>A0ABU8C787_9GAMM</name>
<evidence type="ECO:0000259" key="11">
    <source>
        <dbReference type="PROSITE" id="PS52015"/>
    </source>
</evidence>
<gene>
    <name evidence="12" type="ORF">MN202_10390</name>
</gene>
<evidence type="ECO:0000256" key="10">
    <source>
        <dbReference type="SAM" id="SignalP"/>
    </source>
</evidence>
<dbReference type="NCBIfam" id="TIGR01352">
    <property type="entry name" value="tonB_Cterm"/>
    <property type="match status" value="1"/>
</dbReference>
<evidence type="ECO:0000256" key="5">
    <source>
        <dbReference type="ARBA" id="ARBA00022519"/>
    </source>
</evidence>
<keyword evidence="5" id="KW-0997">Cell inner membrane</keyword>
<dbReference type="PROSITE" id="PS52015">
    <property type="entry name" value="TONB_CTD"/>
    <property type="match status" value="1"/>
</dbReference>
<keyword evidence="10" id="KW-0732">Signal</keyword>
<proteinExistence type="inferred from homology"/>
<keyword evidence="7" id="KW-0653">Protein transport</keyword>
<dbReference type="Pfam" id="PF03544">
    <property type="entry name" value="TonB_C"/>
    <property type="match status" value="1"/>
</dbReference>
<feature type="signal peptide" evidence="10">
    <location>
        <begin position="1"/>
        <end position="24"/>
    </location>
</feature>
<dbReference type="RefSeq" id="WP_335736055.1">
    <property type="nucleotide sequence ID" value="NZ_JALAAR010000008.1"/>
</dbReference>
<keyword evidence="13" id="KW-1185">Reference proteome</keyword>
<dbReference type="InterPro" id="IPR037682">
    <property type="entry name" value="TonB_C"/>
</dbReference>
<feature type="chain" id="PRO_5045098163" evidence="10">
    <location>
        <begin position="25"/>
        <end position="142"/>
    </location>
</feature>
<accession>A0ABU8C787</accession>
<feature type="domain" description="TonB C-terminal" evidence="11">
    <location>
        <begin position="38"/>
        <end position="134"/>
    </location>
</feature>
<keyword evidence="3" id="KW-0813">Transport</keyword>
<evidence type="ECO:0000256" key="8">
    <source>
        <dbReference type="ARBA" id="ARBA00022989"/>
    </source>
</evidence>
<evidence type="ECO:0000256" key="4">
    <source>
        <dbReference type="ARBA" id="ARBA00022475"/>
    </source>
</evidence>
<evidence type="ECO:0000256" key="2">
    <source>
        <dbReference type="ARBA" id="ARBA00006555"/>
    </source>
</evidence>